<keyword evidence="4" id="KW-1185">Reference proteome</keyword>
<dbReference type="CDD" id="cd02440">
    <property type="entry name" value="AdoMet_MTases"/>
    <property type="match status" value="1"/>
</dbReference>
<dbReference type="Gene3D" id="3.40.50.150">
    <property type="entry name" value="Vaccinia Virus protein VP39"/>
    <property type="match status" value="1"/>
</dbReference>
<protein>
    <submittedName>
        <fullName evidence="3">Uncharacterized protein</fullName>
    </submittedName>
</protein>
<dbReference type="PANTHER" id="PTHR43591">
    <property type="entry name" value="METHYLTRANSFERASE"/>
    <property type="match status" value="1"/>
</dbReference>
<evidence type="ECO:0000313" key="3">
    <source>
        <dbReference type="EMBL" id="TKW50104.1"/>
    </source>
</evidence>
<reference evidence="3 4" key="1">
    <citation type="journal article" date="2019" name="PLoS ONE">
        <title>Comparative genome analysis indicates high evolutionary potential of pathogenicity genes in Colletotrichum tanaceti.</title>
        <authorList>
            <person name="Lelwala R.V."/>
            <person name="Korhonen P.K."/>
            <person name="Young N.D."/>
            <person name="Scott J.B."/>
            <person name="Ades P.A."/>
            <person name="Gasser R.B."/>
            <person name="Taylor P.W.J."/>
        </authorList>
    </citation>
    <scope>NUCLEOTIDE SEQUENCE [LARGE SCALE GENOMIC DNA]</scope>
    <source>
        <strain evidence="3">BRIP57314</strain>
    </source>
</reference>
<dbReference type="PANTHER" id="PTHR43591:SF10">
    <property type="entry name" value="ABC TRANSMEMBRANE TYPE-1 DOMAIN-CONTAINING PROTEIN-RELATED"/>
    <property type="match status" value="1"/>
</dbReference>
<evidence type="ECO:0000313" key="4">
    <source>
        <dbReference type="Proteomes" id="UP000310108"/>
    </source>
</evidence>
<dbReference type="GO" id="GO:0008168">
    <property type="term" value="F:methyltransferase activity"/>
    <property type="evidence" value="ECO:0007669"/>
    <property type="project" value="TreeGrafter"/>
</dbReference>
<organism evidence="3 4">
    <name type="scientific">Colletotrichum tanaceti</name>
    <dbReference type="NCBI Taxonomy" id="1306861"/>
    <lineage>
        <taxon>Eukaryota</taxon>
        <taxon>Fungi</taxon>
        <taxon>Dikarya</taxon>
        <taxon>Ascomycota</taxon>
        <taxon>Pezizomycotina</taxon>
        <taxon>Sordariomycetes</taxon>
        <taxon>Hypocreomycetidae</taxon>
        <taxon>Glomerellales</taxon>
        <taxon>Glomerellaceae</taxon>
        <taxon>Colletotrichum</taxon>
        <taxon>Colletotrichum destructivum species complex</taxon>
    </lineage>
</organism>
<feature type="region of interest" description="Disordered" evidence="2">
    <location>
        <begin position="1"/>
        <end position="26"/>
    </location>
</feature>
<dbReference type="EMBL" id="PJEX01000439">
    <property type="protein sequence ID" value="TKW50104.1"/>
    <property type="molecule type" value="Genomic_DNA"/>
</dbReference>
<comment type="caution">
    <text evidence="3">The sequence shown here is derived from an EMBL/GenBank/DDBJ whole genome shotgun (WGS) entry which is preliminary data.</text>
</comment>
<name>A0A4U6X4Z2_9PEZI</name>
<evidence type="ECO:0000256" key="1">
    <source>
        <dbReference type="ARBA" id="ARBA00038158"/>
    </source>
</evidence>
<dbReference type="Proteomes" id="UP000310108">
    <property type="component" value="Unassembled WGS sequence"/>
</dbReference>
<dbReference type="STRING" id="1306861.A0A4U6X4Z2"/>
<dbReference type="AlphaFoldDB" id="A0A4U6X4Z2"/>
<gene>
    <name evidence="3" type="ORF">CTA1_1403</name>
</gene>
<evidence type="ECO:0000256" key="2">
    <source>
        <dbReference type="SAM" id="MobiDB-lite"/>
    </source>
</evidence>
<dbReference type="InterPro" id="IPR029063">
    <property type="entry name" value="SAM-dependent_MTases_sf"/>
</dbReference>
<accession>A0A4U6X4Z2</accession>
<proteinExistence type="inferred from homology"/>
<sequence length="339" mass="38527">MAREPTQFGPAVGDGPDDESASDVTSFRESTASLTASIREYRTVHGRTFQTSNTTDYLWPNDDRHIEGFDITHQYLLMLMDNKLFASPLEKSDNVLDIGTGTGIWAIDFADEFPEVEVIGTDISAIQPGWVPPNCKFQIDDVQLDWTLEKDRFDFIHARALFGAIDDWQRFYDQAFAHLKPGGWFESMETDSQVRSENSVVEDDPDHVFKRWAPLFWEAGDKTGRTFRVAQDDGRNPTLMETCMEKAGFVDIVHEKRKIPVGGGWAEDGTLRDVGCYAGIYVDQGLDGWALRPLGEILGWTYEELLAFTAEMRRALRDPKALPYFNYHVVYGRRPETDS</sequence>
<dbReference type="Pfam" id="PF13489">
    <property type="entry name" value="Methyltransf_23"/>
    <property type="match status" value="1"/>
</dbReference>
<comment type="similarity">
    <text evidence="1">Belongs to the methyltransferase superfamily. LaeA methyltransferase family.</text>
</comment>
<dbReference type="SUPFAM" id="SSF53335">
    <property type="entry name" value="S-adenosyl-L-methionine-dependent methyltransferases"/>
    <property type="match status" value="1"/>
</dbReference>